<evidence type="ECO:0000313" key="7">
    <source>
        <dbReference type="Proteomes" id="UP000596660"/>
    </source>
</evidence>
<keyword evidence="3" id="KW-0560">Oxidoreductase</keyword>
<accession>A0A803LRJ6</accession>
<dbReference type="GO" id="GO:0010436">
    <property type="term" value="F:carotenoid dioxygenase activity"/>
    <property type="evidence" value="ECO:0007669"/>
    <property type="project" value="TreeGrafter"/>
</dbReference>
<sequence length="138" mass="15413">MAIAEPWPKCSGIAKVDVTTGEMTKFIYGYEIYGGEPCFVSAKKTSTSTNNRELGEINYDLGEVNFDLSEADCVSDDDCEDEGWIMSFVRDENVESSELVILRAKDMKQIASVCMPSRVPYGFHGTFVDQNELSVQRN</sequence>
<dbReference type="GO" id="GO:0009570">
    <property type="term" value="C:chloroplast stroma"/>
    <property type="evidence" value="ECO:0007669"/>
    <property type="project" value="TreeGrafter"/>
</dbReference>
<keyword evidence="3" id="KW-0223">Dioxygenase</keyword>
<dbReference type="PANTHER" id="PTHR10543:SF101">
    <property type="entry name" value="9-CIS-EPOXYCAROTENOID DIOXYGENASE NCED6, CHLOROPLASTIC"/>
    <property type="match status" value="1"/>
</dbReference>
<reference evidence="6" key="2">
    <citation type="submission" date="2021-03" db="UniProtKB">
        <authorList>
            <consortium name="EnsemblPlants"/>
        </authorList>
    </citation>
    <scope>IDENTIFICATION</scope>
</reference>
<evidence type="ECO:0000256" key="4">
    <source>
        <dbReference type="ARBA" id="ARBA00023004"/>
    </source>
</evidence>
<dbReference type="InterPro" id="IPR004294">
    <property type="entry name" value="Carotenoid_Oase"/>
</dbReference>
<evidence type="ECO:0008006" key="8">
    <source>
        <dbReference type="Google" id="ProtNLM"/>
    </source>
</evidence>
<comment type="similarity">
    <text evidence="1">Belongs to the carotenoid oxygenase family.</text>
</comment>
<dbReference type="Gramene" id="AUR62017575-RA">
    <property type="protein sequence ID" value="AUR62017575-RA:cds"/>
    <property type="gene ID" value="AUR62017575"/>
</dbReference>
<proteinExistence type="inferred from homology"/>
<dbReference type="EnsemblPlants" id="AUR62017575-RA">
    <property type="protein sequence ID" value="AUR62017575-RA:cds"/>
    <property type="gene ID" value="AUR62017575"/>
</dbReference>
<dbReference type="SMR" id="A0A803LRJ6"/>
<keyword evidence="2 5" id="KW-0479">Metal-binding</keyword>
<evidence type="ECO:0000313" key="6">
    <source>
        <dbReference type="EnsemblPlants" id="AUR62017575-RA:cds"/>
    </source>
</evidence>
<keyword evidence="7" id="KW-1185">Reference proteome</keyword>
<organism evidence="6 7">
    <name type="scientific">Chenopodium quinoa</name>
    <name type="common">Quinoa</name>
    <dbReference type="NCBI Taxonomy" id="63459"/>
    <lineage>
        <taxon>Eukaryota</taxon>
        <taxon>Viridiplantae</taxon>
        <taxon>Streptophyta</taxon>
        <taxon>Embryophyta</taxon>
        <taxon>Tracheophyta</taxon>
        <taxon>Spermatophyta</taxon>
        <taxon>Magnoliopsida</taxon>
        <taxon>eudicotyledons</taxon>
        <taxon>Gunneridae</taxon>
        <taxon>Pentapetalae</taxon>
        <taxon>Caryophyllales</taxon>
        <taxon>Chenopodiaceae</taxon>
        <taxon>Chenopodioideae</taxon>
        <taxon>Atripliceae</taxon>
        <taxon>Chenopodium</taxon>
    </lineage>
</organism>
<reference evidence="6" key="1">
    <citation type="journal article" date="2017" name="Nature">
        <title>The genome of Chenopodium quinoa.</title>
        <authorList>
            <person name="Jarvis D.E."/>
            <person name="Ho Y.S."/>
            <person name="Lightfoot D.J."/>
            <person name="Schmoeckel S.M."/>
            <person name="Li B."/>
            <person name="Borm T.J.A."/>
            <person name="Ohyanagi H."/>
            <person name="Mineta K."/>
            <person name="Michell C.T."/>
            <person name="Saber N."/>
            <person name="Kharbatia N.M."/>
            <person name="Rupper R.R."/>
            <person name="Sharp A.R."/>
            <person name="Dally N."/>
            <person name="Boughton B.A."/>
            <person name="Woo Y.H."/>
            <person name="Gao G."/>
            <person name="Schijlen E.G.W.M."/>
            <person name="Guo X."/>
            <person name="Momin A.A."/>
            <person name="Negrao S."/>
            <person name="Al-Babili S."/>
            <person name="Gehring C."/>
            <person name="Roessner U."/>
            <person name="Jung C."/>
            <person name="Murphy K."/>
            <person name="Arold S.T."/>
            <person name="Gojobori T."/>
            <person name="van der Linden C.G."/>
            <person name="van Loo E.N."/>
            <person name="Jellen E.N."/>
            <person name="Maughan P.J."/>
            <person name="Tester M."/>
        </authorList>
    </citation>
    <scope>NUCLEOTIDE SEQUENCE [LARGE SCALE GENOMIC DNA]</scope>
    <source>
        <strain evidence="6">cv. PI 614886</strain>
    </source>
</reference>
<dbReference type="Pfam" id="PF03055">
    <property type="entry name" value="RPE65"/>
    <property type="match status" value="1"/>
</dbReference>
<dbReference type="GO" id="GO:0016121">
    <property type="term" value="P:carotene catabolic process"/>
    <property type="evidence" value="ECO:0007669"/>
    <property type="project" value="TreeGrafter"/>
</dbReference>
<dbReference type="Proteomes" id="UP000596660">
    <property type="component" value="Unplaced"/>
</dbReference>
<protein>
    <recommendedName>
        <fullName evidence="8">9-cis-epoxycarotenoid dioxygenase</fullName>
    </recommendedName>
</protein>
<evidence type="ECO:0000256" key="3">
    <source>
        <dbReference type="ARBA" id="ARBA00022964"/>
    </source>
</evidence>
<evidence type="ECO:0000256" key="1">
    <source>
        <dbReference type="ARBA" id="ARBA00006787"/>
    </source>
</evidence>
<dbReference type="GO" id="GO:0046872">
    <property type="term" value="F:metal ion binding"/>
    <property type="evidence" value="ECO:0007669"/>
    <property type="project" value="UniProtKB-KW"/>
</dbReference>
<keyword evidence="4 5" id="KW-0408">Iron</keyword>
<comment type="cofactor">
    <cofactor evidence="5">
        <name>Fe(2+)</name>
        <dbReference type="ChEBI" id="CHEBI:29033"/>
    </cofactor>
    <text evidence="5">Binds 1 Fe(2+) ion per subunit.</text>
</comment>
<name>A0A803LRJ6_CHEQI</name>
<evidence type="ECO:0000256" key="2">
    <source>
        <dbReference type="ARBA" id="ARBA00022723"/>
    </source>
</evidence>
<dbReference type="PANTHER" id="PTHR10543">
    <property type="entry name" value="BETA-CAROTENE DIOXYGENASE"/>
    <property type="match status" value="1"/>
</dbReference>
<evidence type="ECO:0000256" key="5">
    <source>
        <dbReference type="PIRSR" id="PIRSR604294-1"/>
    </source>
</evidence>
<feature type="binding site" evidence="5">
    <location>
        <position position="124"/>
    </location>
    <ligand>
        <name>Fe cation</name>
        <dbReference type="ChEBI" id="CHEBI:24875"/>
        <note>catalytic</note>
    </ligand>
</feature>
<dbReference type="AlphaFoldDB" id="A0A803LRJ6"/>